<accession>A0A067T453</accession>
<feature type="compositionally biased region" description="Acidic residues" evidence="1">
    <location>
        <begin position="64"/>
        <end position="75"/>
    </location>
</feature>
<keyword evidence="3" id="KW-1185">Reference proteome</keyword>
<dbReference type="AlphaFoldDB" id="A0A067T453"/>
<proteinExistence type="predicted"/>
<dbReference type="EMBL" id="KL142382">
    <property type="protein sequence ID" value="KDR74719.1"/>
    <property type="molecule type" value="Genomic_DNA"/>
</dbReference>
<gene>
    <name evidence="2" type="ORF">GALMADRAFT_48139</name>
</gene>
<dbReference type="HOGENOM" id="CLU_200110_0_0_1"/>
<evidence type="ECO:0000313" key="3">
    <source>
        <dbReference type="Proteomes" id="UP000027222"/>
    </source>
</evidence>
<name>A0A067T453_GALM3</name>
<evidence type="ECO:0000256" key="1">
    <source>
        <dbReference type="SAM" id="MobiDB-lite"/>
    </source>
</evidence>
<feature type="compositionally biased region" description="Basic and acidic residues" evidence="1">
    <location>
        <begin position="52"/>
        <end position="63"/>
    </location>
</feature>
<dbReference type="STRING" id="685588.A0A067T453"/>
<reference evidence="3" key="1">
    <citation type="journal article" date="2014" name="Proc. Natl. Acad. Sci. U.S.A.">
        <title>Extensive sampling of basidiomycete genomes demonstrates inadequacy of the white-rot/brown-rot paradigm for wood decay fungi.</title>
        <authorList>
            <person name="Riley R."/>
            <person name="Salamov A.A."/>
            <person name="Brown D.W."/>
            <person name="Nagy L.G."/>
            <person name="Floudas D."/>
            <person name="Held B.W."/>
            <person name="Levasseur A."/>
            <person name="Lombard V."/>
            <person name="Morin E."/>
            <person name="Otillar R."/>
            <person name="Lindquist E.A."/>
            <person name="Sun H."/>
            <person name="LaButti K.M."/>
            <person name="Schmutz J."/>
            <person name="Jabbour D."/>
            <person name="Luo H."/>
            <person name="Baker S.E."/>
            <person name="Pisabarro A.G."/>
            <person name="Walton J.D."/>
            <person name="Blanchette R.A."/>
            <person name="Henrissat B."/>
            <person name="Martin F."/>
            <person name="Cullen D."/>
            <person name="Hibbett D.S."/>
            <person name="Grigoriev I.V."/>
        </authorList>
    </citation>
    <scope>NUCLEOTIDE SEQUENCE [LARGE SCALE GENOMIC DNA]</scope>
    <source>
        <strain evidence="3">CBS 339.88</strain>
    </source>
</reference>
<evidence type="ECO:0000313" key="2">
    <source>
        <dbReference type="EMBL" id="KDR74719.1"/>
    </source>
</evidence>
<dbReference type="Proteomes" id="UP000027222">
    <property type="component" value="Unassembled WGS sequence"/>
</dbReference>
<feature type="non-terminal residue" evidence="2">
    <location>
        <position position="75"/>
    </location>
</feature>
<protein>
    <submittedName>
        <fullName evidence="2">Uncharacterized protein</fullName>
    </submittedName>
</protein>
<organism evidence="2 3">
    <name type="scientific">Galerina marginata (strain CBS 339.88)</name>
    <dbReference type="NCBI Taxonomy" id="685588"/>
    <lineage>
        <taxon>Eukaryota</taxon>
        <taxon>Fungi</taxon>
        <taxon>Dikarya</taxon>
        <taxon>Basidiomycota</taxon>
        <taxon>Agaricomycotina</taxon>
        <taxon>Agaricomycetes</taxon>
        <taxon>Agaricomycetidae</taxon>
        <taxon>Agaricales</taxon>
        <taxon>Agaricineae</taxon>
        <taxon>Strophariaceae</taxon>
        <taxon>Galerina</taxon>
    </lineage>
</organism>
<feature type="region of interest" description="Disordered" evidence="1">
    <location>
        <begin position="48"/>
        <end position="75"/>
    </location>
</feature>
<sequence>MVNPGAFRGSRKEFLMGEKPAYSAGVVGGYAADALAVIQRRYFKRYPVGLPHSEEPTDEHLAAVDDDSPDPEPEE</sequence>